<evidence type="ECO:0000313" key="2">
    <source>
        <dbReference type="EMBL" id="MBB5062210.1"/>
    </source>
</evidence>
<protein>
    <submittedName>
        <fullName evidence="2">Cyclohexyl-isocyanide hydratase</fullName>
        <ecNumber evidence="2">4.2.1.103</ecNumber>
    </submittedName>
</protein>
<sequence length="209" mass="23006">MKLGILAYEGVDLLDVMGPYEMFSWVDKSKGLETLILSACGDAVTSGNGVRFHAHASFRETPKLDIVWVPGGIETALQKMLQDPDSHYFTYLRKVSAHAKWVCSVCEGAMLLARAGLLDGRRATTHWAFVRCLQEFREIEVDTTHQRFVVSGNRLTGGGISSGLDEALKLITLLYDEATAEQVQVTTQYFPKPPVSGSIPPTPACTLTW</sequence>
<dbReference type="AlphaFoldDB" id="A0A7W8E9C3"/>
<dbReference type="GO" id="GO:0006355">
    <property type="term" value="P:regulation of DNA-templated transcription"/>
    <property type="evidence" value="ECO:0007669"/>
    <property type="project" value="TreeGrafter"/>
</dbReference>
<dbReference type="Gene3D" id="3.40.50.880">
    <property type="match status" value="1"/>
</dbReference>
<dbReference type="InterPro" id="IPR029062">
    <property type="entry name" value="Class_I_gatase-like"/>
</dbReference>
<name>A0A7W8E9C3_9BACT</name>
<dbReference type="EC" id="4.2.1.103" evidence="2"/>
<dbReference type="PANTHER" id="PTHR43130:SF2">
    <property type="entry name" value="DJ-1_PFPI DOMAIN-CONTAINING PROTEIN"/>
    <property type="match status" value="1"/>
</dbReference>
<dbReference type="PANTHER" id="PTHR43130">
    <property type="entry name" value="ARAC-FAMILY TRANSCRIPTIONAL REGULATOR"/>
    <property type="match status" value="1"/>
</dbReference>
<proteinExistence type="predicted"/>
<dbReference type="EMBL" id="JACHIO010000002">
    <property type="protein sequence ID" value="MBB5062210.1"/>
    <property type="molecule type" value="Genomic_DNA"/>
</dbReference>
<keyword evidence="2" id="KW-0456">Lyase</keyword>
<dbReference type="GO" id="GO:0050549">
    <property type="term" value="F:cyclohexyl-isocyanide hydratase activity"/>
    <property type="evidence" value="ECO:0007669"/>
    <property type="project" value="UniProtKB-EC"/>
</dbReference>
<dbReference type="CDD" id="cd03139">
    <property type="entry name" value="GATase1_PfpI_2"/>
    <property type="match status" value="1"/>
</dbReference>
<evidence type="ECO:0000259" key="1">
    <source>
        <dbReference type="Pfam" id="PF01965"/>
    </source>
</evidence>
<evidence type="ECO:0000313" key="3">
    <source>
        <dbReference type="Proteomes" id="UP000584867"/>
    </source>
</evidence>
<dbReference type="SUPFAM" id="SSF52317">
    <property type="entry name" value="Class I glutamine amidotransferase-like"/>
    <property type="match status" value="1"/>
</dbReference>
<gene>
    <name evidence="2" type="ORF">HDF15_000537</name>
</gene>
<comment type="caution">
    <text evidence="2">The sequence shown here is derived from an EMBL/GenBank/DDBJ whole genome shotgun (WGS) entry which is preliminary data.</text>
</comment>
<reference evidence="2 3" key="1">
    <citation type="submission" date="2020-08" db="EMBL/GenBank/DDBJ databases">
        <title>Genomic Encyclopedia of Type Strains, Phase IV (KMG-V): Genome sequencing to study the core and pangenomes of soil and plant-associated prokaryotes.</title>
        <authorList>
            <person name="Whitman W."/>
        </authorList>
    </citation>
    <scope>NUCLEOTIDE SEQUENCE [LARGE SCALE GENOMIC DNA]</scope>
    <source>
        <strain evidence="2 3">X5P3</strain>
    </source>
</reference>
<accession>A0A7W8E9C3</accession>
<dbReference type="InterPro" id="IPR002818">
    <property type="entry name" value="DJ-1/PfpI"/>
</dbReference>
<dbReference type="Pfam" id="PF01965">
    <property type="entry name" value="DJ-1_PfpI"/>
    <property type="match status" value="1"/>
</dbReference>
<dbReference type="Proteomes" id="UP000584867">
    <property type="component" value="Unassembled WGS sequence"/>
</dbReference>
<feature type="domain" description="DJ-1/PfpI" evidence="1">
    <location>
        <begin position="4"/>
        <end position="171"/>
    </location>
</feature>
<dbReference type="RefSeq" id="WP_184252708.1">
    <property type="nucleotide sequence ID" value="NZ_JACHIO010000002.1"/>
</dbReference>
<organism evidence="2 3">
    <name type="scientific">Granulicella mallensis</name>
    <dbReference type="NCBI Taxonomy" id="940614"/>
    <lineage>
        <taxon>Bacteria</taxon>
        <taxon>Pseudomonadati</taxon>
        <taxon>Acidobacteriota</taxon>
        <taxon>Terriglobia</taxon>
        <taxon>Terriglobales</taxon>
        <taxon>Acidobacteriaceae</taxon>
        <taxon>Granulicella</taxon>
    </lineage>
</organism>
<dbReference type="InterPro" id="IPR052158">
    <property type="entry name" value="INH-QAR"/>
</dbReference>